<organism evidence="2">
    <name type="scientific">marine sediment metagenome</name>
    <dbReference type="NCBI Taxonomy" id="412755"/>
    <lineage>
        <taxon>unclassified sequences</taxon>
        <taxon>metagenomes</taxon>
        <taxon>ecological metagenomes</taxon>
    </lineage>
</organism>
<dbReference type="AlphaFoldDB" id="X1FF31"/>
<reference evidence="2" key="1">
    <citation type="journal article" date="2014" name="Front. Microbiol.">
        <title>High frequency of phylogenetically diverse reductive dehalogenase-homologous genes in deep subseafloor sedimentary metagenomes.</title>
        <authorList>
            <person name="Kawai M."/>
            <person name="Futagami T."/>
            <person name="Toyoda A."/>
            <person name="Takaki Y."/>
            <person name="Nishi S."/>
            <person name="Hori S."/>
            <person name="Arai W."/>
            <person name="Tsubouchi T."/>
            <person name="Morono Y."/>
            <person name="Uchiyama I."/>
            <person name="Ito T."/>
            <person name="Fujiyama A."/>
            <person name="Inagaki F."/>
            <person name="Takami H."/>
        </authorList>
    </citation>
    <scope>NUCLEOTIDE SEQUENCE</scope>
    <source>
        <strain evidence="2">Expedition CK06-06</strain>
    </source>
</reference>
<dbReference type="SUPFAM" id="SSF53335">
    <property type="entry name" value="S-adenosyl-L-methionine-dependent methyltransferases"/>
    <property type="match status" value="1"/>
</dbReference>
<accession>X1FF31</accession>
<evidence type="ECO:0000313" key="2">
    <source>
        <dbReference type="EMBL" id="GAH31135.1"/>
    </source>
</evidence>
<dbReference type="InterPro" id="IPR029063">
    <property type="entry name" value="SAM-dependent_MTases_sf"/>
</dbReference>
<dbReference type="InterPro" id="IPR025714">
    <property type="entry name" value="Methyltranfer_dom"/>
</dbReference>
<sequence>MRPYYPKSKVEVSGFNARHYDMLLDMITLGRYSSFIRKAIRLMRIRSADKILDLGAGTGRNACLMVRYFSSMGELIGFDISKEMISQFKKNCMDFPNIRIINGRIDEDLVYERYFDKVFISFVLHGFPQKARNQ</sequence>
<feature type="domain" description="Methyltransferase" evidence="1">
    <location>
        <begin position="46"/>
        <end position="130"/>
    </location>
</feature>
<dbReference type="Pfam" id="PF13847">
    <property type="entry name" value="Methyltransf_31"/>
    <property type="match status" value="1"/>
</dbReference>
<name>X1FF31_9ZZZZ</name>
<protein>
    <recommendedName>
        <fullName evidence="1">Methyltransferase domain-containing protein</fullName>
    </recommendedName>
</protein>
<evidence type="ECO:0000259" key="1">
    <source>
        <dbReference type="Pfam" id="PF13847"/>
    </source>
</evidence>
<proteinExistence type="predicted"/>
<dbReference type="CDD" id="cd02440">
    <property type="entry name" value="AdoMet_MTases"/>
    <property type="match status" value="1"/>
</dbReference>
<feature type="non-terminal residue" evidence="2">
    <location>
        <position position="134"/>
    </location>
</feature>
<comment type="caution">
    <text evidence="2">The sequence shown here is derived from an EMBL/GenBank/DDBJ whole genome shotgun (WGS) entry which is preliminary data.</text>
</comment>
<dbReference type="Gene3D" id="3.40.50.150">
    <property type="entry name" value="Vaccinia Virus protein VP39"/>
    <property type="match status" value="1"/>
</dbReference>
<dbReference type="EMBL" id="BARU01001458">
    <property type="protein sequence ID" value="GAH31135.1"/>
    <property type="molecule type" value="Genomic_DNA"/>
</dbReference>
<gene>
    <name evidence="2" type="ORF">S03H2_03823</name>
</gene>